<evidence type="ECO:0000313" key="3">
    <source>
        <dbReference type="Proteomes" id="UP000622475"/>
    </source>
</evidence>
<sequence length="195" mass="23176">MKDFDHIMTLWQEQPVHNKLSVDEVLKQVKRDVSGLANKLRWNIITIVSLIIFTAVVLLFFVFTVPTYIGISIMMATMLFYFATINRHYRMLSKHDATMSPTDYLDTLHEYQQQQSKTAGWFYYIYVLMISLGLSLFLYEVLSTYSIYGKLVVYATMAGWLLFCTFYLKRRIFKHEQEKLNVMIDRLERLKSQFE</sequence>
<reference evidence="2" key="1">
    <citation type="submission" date="2020-10" db="EMBL/GenBank/DDBJ databases">
        <title>Mucilaginibacter mali sp. nov., isolated from rhizosphere soil of apple orchard.</title>
        <authorList>
            <person name="Lee J.-S."/>
            <person name="Kim H.S."/>
            <person name="Kim J.-S."/>
        </authorList>
    </citation>
    <scope>NUCLEOTIDE SEQUENCE</scope>
    <source>
        <strain evidence="2">KCTC 22746</strain>
    </source>
</reference>
<keyword evidence="1" id="KW-0812">Transmembrane</keyword>
<proteinExistence type="predicted"/>
<feature type="transmembrane region" description="Helical" evidence="1">
    <location>
        <begin position="151"/>
        <end position="168"/>
    </location>
</feature>
<accession>A0A929PXA7</accession>
<organism evidence="2 3">
    <name type="scientific">Mucilaginibacter myungsuensis</name>
    <dbReference type="NCBI Taxonomy" id="649104"/>
    <lineage>
        <taxon>Bacteria</taxon>
        <taxon>Pseudomonadati</taxon>
        <taxon>Bacteroidota</taxon>
        <taxon>Sphingobacteriia</taxon>
        <taxon>Sphingobacteriales</taxon>
        <taxon>Sphingobacteriaceae</taxon>
        <taxon>Mucilaginibacter</taxon>
    </lineage>
</organism>
<keyword evidence="1" id="KW-1133">Transmembrane helix</keyword>
<keyword evidence="3" id="KW-1185">Reference proteome</keyword>
<feature type="transmembrane region" description="Helical" evidence="1">
    <location>
        <begin position="40"/>
        <end position="62"/>
    </location>
</feature>
<dbReference type="RefSeq" id="WP_194112899.1">
    <property type="nucleotide sequence ID" value="NZ_JADFFL010000007.1"/>
</dbReference>
<evidence type="ECO:0000313" key="2">
    <source>
        <dbReference type="EMBL" id="MBE9663663.1"/>
    </source>
</evidence>
<dbReference type="EMBL" id="JADFFL010000007">
    <property type="protein sequence ID" value="MBE9663663.1"/>
    <property type="molecule type" value="Genomic_DNA"/>
</dbReference>
<name>A0A929PXA7_9SPHI</name>
<keyword evidence="1" id="KW-0472">Membrane</keyword>
<protein>
    <submittedName>
        <fullName evidence="2">Uncharacterized protein</fullName>
    </submittedName>
</protein>
<dbReference type="Proteomes" id="UP000622475">
    <property type="component" value="Unassembled WGS sequence"/>
</dbReference>
<comment type="caution">
    <text evidence="2">The sequence shown here is derived from an EMBL/GenBank/DDBJ whole genome shotgun (WGS) entry which is preliminary data.</text>
</comment>
<dbReference type="AlphaFoldDB" id="A0A929PXA7"/>
<gene>
    <name evidence="2" type="ORF">IRJ16_17385</name>
</gene>
<feature type="transmembrane region" description="Helical" evidence="1">
    <location>
        <begin position="121"/>
        <end position="139"/>
    </location>
</feature>
<evidence type="ECO:0000256" key="1">
    <source>
        <dbReference type="SAM" id="Phobius"/>
    </source>
</evidence>
<feature type="transmembrane region" description="Helical" evidence="1">
    <location>
        <begin position="68"/>
        <end position="85"/>
    </location>
</feature>